<gene>
    <name evidence="2" type="ORF">LG34_04035</name>
</gene>
<name>A0A2V1JW36_EUBRA</name>
<reference evidence="2 3" key="1">
    <citation type="submission" date="2014-09" db="EMBL/GenBank/DDBJ databases">
        <title>Butyrate-producing bacteria isolated from human gut.</title>
        <authorList>
            <person name="Zhang Q."/>
            <person name="Zhao L."/>
        </authorList>
    </citation>
    <scope>NUCLEOTIDE SEQUENCE [LARGE SCALE GENOMIC DNA]</scope>
    <source>
        <strain evidence="2 3">21</strain>
    </source>
</reference>
<dbReference type="InterPro" id="IPR002611">
    <property type="entry name" value="IstB_ATP-bd"/>
</dbReference>
<organism evidence="2 3">
    <name type="scientific">Eubacterium ramulus</name>
    <dbReference type="NCBI Taxonomy" id="39490"/>
    <lineage>
        <taxon>Bacteria</taxon>
        <taxon>Bacillati</taxon>
        <taxon>Bacillota</taxon>
        <taxon>Clostridia</taxon>
        <taxon>Eubacteriales</taxon>
        <taxon>Eubacteriaceae</taxon>
        <taxon>Eubacterium</taxon>
    </lineage>
</organism>
<dbReference type="InterPro" id="IPR027417">
    <property type="entry name" value="P-loop_NTPase"/>
</dbReference>
<keyword evidence="3" id="KW-1185">Reference proteome</keyword>
<dbReference type="GO" id="GO:0005524">
    <property type="term" value="F:ATP binding"/>
    <property type="evidence" value="ECO:0007669"/>
    <property type="project" value="InterPro"/>
</dbReference>
<dbReference type="SMART" id="SM00382">
    <property type="entry name" value="AAA"/>
    <property type="match status" value="1"/>
</dbReference>
<dbReference type="SUPFAM" id="SSF52540">
    <property type="entry name" value="P-loop containing nucleoside triphosphate hydrolases"/>
    <property type="match status" value="1"/>
</dbReference>
<dbReference type="EMBL" id="JRFU01000042">
    <property type="protein sequence ID" value="PWE87441.1"/>
    <property type="molecule type" value="Genomic_DNA"/>
</dbReference>
<sequence>MPLTNTQYDEIMRTYEKRQLDRQQLIDERKKELARLDPEFTKIDSRIARSSVTTAKQLLSGDTSAQEHLHKKIQHLRQQRTDLLNEYGYPENYLQPAYACPDCQDTGYINNQRCHCLKQASIDLVYTQSNLRNILQTENFSNFSFDYYSDSKDMIDPATQYTPLEAAQNAVAQCRNFIRSFEKPDDFQNLLIFGDTGIGKTFLSNCVAKELLDTGHSVIYFSAHQLFELLTDQQFGRTSQFSAADYRNIFDCDLLIIDDLGTEAINTMTTSQFFVCLNERILNHKSTLISTNLELTELATYYSERIFSRIFNNFTVLHLFGNDIRIQKKLNEN</sequence>
<evidence type="ECO:0000313" key="2">
    <source>
        <dbReference type="EMBL" id="PWE87441.1"/>
    </source>
</evidence>
<dbReference type="PANTHER" id="PTHR30050:SF4">
    <property type="entry name" value="ATP-BINDING PROTEIN RV3427C IN INSERTION SEQUENCE-RELATED"/>
    <property type="match status" value="1"/>
</dbReference>
<evidence type="ECO:0000259" key="1">
    <source>
        <dbReference type="SMART" id="SM00382"/>
    </source>
</evidence>
<dbReference type="Gene3D" id="3.40.50.300">
    <property type="entry name" value="P-loop containing nucleotide triphosphate hydrolases"/>
    <property type="match status" value="1"/>
</dbReference>
<accession>A0A2V1JW36</accession>
<dbReference type="NCBIfam" id="NF005304">
    <property type="entry name" value="PRK06835.1"/>
    <property type="match status" value="1"/>
</dbReference>
<dbReference type="Proteomes" id="UP000245288">
    <property type="component" value="Unassembled WGS sequence"/>
</dbReference>
<feature type="domain" description="AAA+ ATPase" evidence="1">
    <location>
        <begin position="186"/>
        <end position="317"/>
    </location>
</feature>
<dbReference type="Pfam" id="PF01695">
    <property type="entry name" value="IstB_IS21"/>
    <property type="match status" value="1"/>
</dbReference>
<dbReference type="AlphaFoldDB" id="A0A2V1JW36"/>
<dbReference type="CDD" id="cd00009">
    <property type="entry name" value="AAA"/>
    <property type="match status" value="1"/>
</dbReference>
<protein>
    <submittedName>
        <fullName evidence="2">DNA replication protein DnaC</fullName>
    </submittedName>
</protein>
<proteinExistence type="predicted"/>
<dbReference type="RefSeq" id="WP_109214966.1">
    <property type="nucleotide sequence ID" value="NZ_CABMEW010000020.1"/>
</dbReference>
<evidence type="ECO:0000313" key="3">
    <source>
        <dbReference type="Proteomes" id="UP000245288"/>
    </source>
</evidence>
<dbReference type="InterPro" id="IPR003593">
    <property type="entry name" value="AAA+_ATPase"/>
</dbReference>
<dbReference type="OrthoDB" id="9776217at2"/>
<comment type="caution">
    <text evidence="2">The sequence shown here is derived from an EMBL/GenBank/DDBJ whole genome shotgun (WGS) entry which is preliminary data.</text>
</comment>
<dbReference type="GO" id="GO:0006260">
    <property type="term" value="P:DNA replication"/>
    <property type="evidence" value="ECO:0007669"/>
    <property type="project" value="TreeGrafter"/>
</dbReference>
<dbReference type="PANTHER" id="PTHR30050">
    <property type="entry name" value="CHROMOSOMAL REPLICATION INITIATOR PROTEIN DNAA"/>
    <property type="match status" value="1"/>
</dbReference>